<dbReference type="InterPro" id="IPR005064">
    <property type="entry name" value="BUG"/>
</dbReference>
<comment type="caution">
    <text evidence="3">The sequence shown here is derived from an EMBL/GenBank/DDBJ whole genome shotgun (WGS) entry which is preliminary data.</text>
</comment>
<evidence type="ECO:0000256" key="2">
    <source>
        <dbReference type="SAM" id="SignalP"/>
    </source>
</evidence>
<sequence>MKTGLPTALRLGAAAAALVCAAGVQAQAFPAAGKTITLVVPFAAGGPTDKVARDLAEALRKPLNGATVVVDNAAGAGSTIGTAKAFRAAPDGYTLLVTHVGMATTPTLYRNPGYKYEEFEYLGLINEVPMVVVGKPALAANTWAELNTWIGQNKGKVNLGNAGLGSASHLCGLMLQNALKTEMTTVPYKGTAPAMTDLIGGQIDIMCDQTTNTTSQVEGKRIKAFAASTAKRVAIPAVYKDLPTLDEAGLKGFNVSIWHGLYAPKGTPPAVLKTLNDALKVALKDADFIKKEEGLGAVVVNDARVNPADHKKFVAAEVAKWGTVIKAAGQYAD</sequence>
<dbReference type="EMBL" id="JBEPSH010000005">
    <property type="protein sequence ID" value="MET4577605.1"/>
    <property type="molecule type" value="Genomic_DNA"/>
</dbReference>
<evidence type="ECO:0000313" key="3">
    <source>
        <dbReference type="EMBL" id="MET4577605.1"/>
    </source>
</evidence>
<dbReference type="Pfam" id="PF03401">
    <property type="entry name" value="TctC"/>
    <property type="match status" value="1"/>
</dbReference>
<keyword evidence="4" id="KW-1185">Reference proteome</keyword>
<comment type="similarity">
    <text evidence="1">Belongs to the UPF0065 (bug) family.</text>
</comment>
<dbReference type="PIRSF" id="PIRSF017082">
    <property type="entry name" value="YflP"/>
    <property type="match status" value="1"/>
</dbReference>
<dbReference type="Gene3D" id="3.40.190.10">
    <property type="entry name" value="Periplasmic binding protein-like II"/>
    <property type="match status" value="1"/>
</dbReference>
<dbReference type="Proteomes" id="UP001549320">
    <property type="component" value="Unassembled WGS sequence"/>
</dbReference>
<feature type="signal peptide" evidence="2">
    <location>
        <begin position="1"/>
        <end position="26"/>
    </location>
</feature>
<name>A0ABV2QAE4_9BURK</name>
<evidence type="ECO:0000313" key="4">
    <source>
        <dbReference type="Proteomes" id="UP001549320"/>
    </source>
</evidence>
<proteinExistence type="inferred from homology"/>
<dbReference type="SUPFAM" id="SSF53850">
    <property type="entry name" value="Periplasmic binding protein-like II"/>
    <property type="match status" value="1"/>
</dbReference>
<dbReference type="Gene3D" id="3.40.190.150">
    <property type="entry name" value="Bordetella uptake gene, domain 1"/>
    <property type="match status" value="1"/>
</dbReference>
<keyword evidence="2" id="KW-0732">Signal</keyword>
<gene>
    <name evidence="3" type="ORF">ABIE13_002716</name>
</gene>
<evidence type="ECO:0000256" key="1">
    <source>
        <dbReference type="ARBA" id="ARBA00006987"/>
    </source>
</evidence>
<dbReference type="InterPro" id="IPR042100">
    <property type="entry name" value="Bug_dom1"/>
</dbReference>
<organism evidence="3 4">
    <name type="scientific">Ottowia thiooxydans</name>
    <dbReference type="NCBI Taxonomy" id="219182"/>
    <lineage>
        <taxon>Bacteria</taxon>
        <taxon>Pseudomonadati</taxon>
        <taxon>Pseudomonadota</taxon>
        <taxon>Betaproteobacteria</taxon>
        <taxon>Burkholderiales</taxon>
        <taxon>Comamonadaceae</taxon>
        <taxon>Ottowia</taxon>
    </lineage>
</organism>
<reference evidence="3 4" key="1">
    <citation type="submission" date="2024-06" db="EMBL/GenBank/DDBJ databases">
        <title>Sorghum-associated microbial communities from plants grown in Nebraska, USA.</title>
        <authorList>
            <person name="Schachtman D."/>
        </authorList>
    </citation>
    <scope>NUCLEOTIDE SEQUENCE [LARGE SCALE GENOMIC DNA]</scope>
    <source>
        <strain evidence="3 4">2709</strain>
    </source>
</reference>
<dbReference type="PANTHER" id="PTHR42928:SF5">
    <property type="entry name" value="BLR1237 PROTEIN"/>
    <property type="match status" value="1"/>
</dbReference>
<accession>A0ABV2QAE4</accession>
<dbReference type="PANTHER" id="PTHR42928">
    <property type="entry name" value="TRICARBOXYLATE-BINDING PROTEIN"/>
    <property type="match status" value="1"/>
</dbReference>
<keyword evidence="3" id="KW-0675">Receptor</keyword>
<protein>
    <submittedName>
        <fullName evidence="3">Tripartite-type tricarboxylate transporter receptor subunit TctC</fullName>
    </submittedName>
</protein>
<feature type="chain" id="PRO_5046632451" evidence="2">
    <location>
        <begin position="27"/>
        <end position="333"/>
    </location>
</feature>